<dbReference type="RefSeq" id="WP_377832718.1">
    <property type="nucleotide sequence ID" value="NZ_JBHRSK010000004.1"/>
</dbReference>
<reference evidence="2" key="1">
    <citation type="journal article" date="2019" name="Int. J. Syst. Evol. Microbiol.">
        <title>The Global Catalogue of Microorganisms (GCM) 10K type strain sequencing project: providing services to taxonomists for standard genome sequencing and annotation.</title>
        <authorList>
            <consortium name="The Broad Institute Genomics Platform"/>
            <consortium name="The Broad Institute Genome Sequencing Center for Infectious Disease"/>
            <person name="Wu L."/>
            <person name="Ma J."/>
        </authorList>
    </citation>
    <scope>NUCLEOTIDE SEQUENCE [LARGE SCALE GENOMIC DNA]</scope>
    <source>
        <strain evidence="2">KCTC 62192</strain>
    </source>
</reference>
<evidence type="ECO:0008006" key="3">
    <source>
        <dbReference type="Google" id="ProtNLM"/>
    </source>
</evidence>
<comment type="caution">
    <text evidence="1">The sequence shown here is derived from an EMBL/GenBank/DDBJ whole genome shotgun (WGS) entry which is preliminary data.</text>
</comment>
<organism evidence="1 2">
    <name type="scientific">Acidimangrovimonas pyrenivorans</name>
    <dbReference type="NCBI Taxonomy" id="2030798"/>
    <lineage>
        <taxon>Bacteria</taxon>
        <taxon>Pseudomonadati</taxon>
        <taxon>Pseudomonadota</taxon>
        <taxon>Alphaproteobacteria</taxon>
        <taxon>Rhodobacterales</taxon>
        <taxon>Paracoccaceae</taxon>
        <taxon>Acidimangrovimonas</taxon>
    </lineage>
</organism>
<proteinExistence type="predicted"/>
<evidence type="ECO:0000313" key="1">
    <source>
        <dbReference type="EMBL" id="MFC2968060.1"/>
    </source>
</evidence>
<name>A0ABV7AFW2_9RHOB</name>
<gene>
    <name evidence="1" type="ORF">ACFOES_08145</name>
</gene>
<accession>A0ABV7AFW2</accession>
<keyword evidence="2" id="KW-1185">Reference proteome</keyword>
<evidence type="ECO:0000313" key="2">
    <source>
        <dbReference type="Proteomes" id="UP001595443"/>
    </source>
</evidence>
<sequence length="473" mass="52750">MSHPPYCRAEREARLLARMPSVPRPVAGAVAAAVIDGTLQGRGVPAALERFHAALATAGRTPMTATTEDFAAAASSRTGHRALMAALARFDPSVPLALARELTRDWDRWLNARYNVKPRQPRRSNRIATLPEDWPKAWQDALPLLDRTVRRGETVYRPLKEKTRDSVIAAVGTCAASRAWATERGIEVGAAFSEDLAEVLLRFTLVERGVSPRSAADYFERVEGFAYRGRLFDRPAAEAFAAIRGQLRAEAAEATPGKRAKIRTFAKNFDLADILHAAVRHAEAALEWRGDSAQAERQRRKAVVFALLVNGSDRQGDLSRFRVGREIRRNSEGDWELDFRQAKTRRKKEIGPLWPFTGRLLDAHVLGDRPAWQIADRVAELDGMNLLSLSPEGFDTYHPTALLKEEFGISGHLVRTLVTNLLRTEEPDAAWAAQALLGHSHRFSQRAYQTDFRVSASVKAWQASIEKIERRVS</sequence>
<protein>
    <recommendedName>
        <fullName evidence="3">Tyr recombinase domain-containing protein</fullName>
    </recommendedName>
</protein>
<dbReference type="EMBL" id="JBHRSK010000004">
    <property type="protein sequence ID" value="MFC2968060.1"/>
    <property type="molecule type" value="Genomic_DNA"/>
</dbReference>
<dbReference type="Proteomes" id="UP001595443">
    <property type="component" value="Unassembled WGS sequence"/>
</dbReference>